<evidence type="ECO:0000259" key="6">
    <source>
        <dbReference type="PROSITE" id="PS50076"/>
    </source>
</evidence>
<feature type="domain" description="J" evidence="6">
    <location>
        <begin position="87"/>
        <end position="152"/>
    </location>
</feature>
<dbReference type="SUPFAM" id="SSF49493">
    <property type="entry name" value="HSP40/DnaJ peptide-binding domain"/>
    <property type="match status" value="2"/>
</dbReference>
<dbReference type="PANTHER" id="PTHR43096">
    <property type="entry name" value="DNAJ HOMOLOG 1, MITOCHONDRIAL-RELATED"/>
    <property type="match status" value="1"/>
</dbReference>
<evidence type="ECO:0000259" key="7">
    <source>
        <dbReference type="PROSITE" id="PS51188"/>
    </source>
</evidence>
<dbReference type="CDD" id="cd10719">
    <property type="entry name" value="DnaJ_zf"/>
    <property type="match status" value="1"/>
</dbReference>
<dbReference type="Pfam" id="PF00684">
    <property type="entry name" value="DnaJ_CXXCXGXG"/>
    <property type="match status" value="1"/>
</dbReference>
<keyword evidence="8" id="KW-1185">Reference proteome</keyword>
<evidence type="ECO:0000256" key="3">
    <source>
        <dbReference type="ARBA" id="ARBA00022771"/>
    </source>
</evidence>
<dbReference type="InterPro" id="IPR036869">
    <property type="entry name" value="J_dom_sf"/>
</dbReference>
<keyword evidence="2" id="KW-0677">Repeat</keyword>
<evidence type="ECO:0000256" key="5">
    <source>
        <dbReference type="PROSITE-ProRule" id="PRU00546"/>
    </source>
</evidence>
<dbReference type="Pfam" id="PF01556">
    <property type="entry name" value="DnaJ_C"/>
    <property type="match status" value="1"/>
</dbReference>
<dbReference type="SUPFAM" id="SSF46565">
    <property type="entry name" value="Chaperone J-domain"/>
    <property type="match status" value="1"/>
</dbReference>
<feature type="domain" description="CR-type" evidence="7">
    <location>
        <begin position="214"/>
        <end position="288"/>
    </location>
</feature>
<reference evidence="8" key="1">
    <citation type="submission" date="2025-05" db="UniProtKB">
        <authorList>
            <consortium name="RefSeq"/>
        </authorList>
    </citation>
    <scope>NUCLEOTIDE SEQUENCE [LARGE SCALE GENOMIC DNA]</scope>
</reference>
<evidence type="ECO:0000256" key="1">
    <source>
        <dbReference type="ARBA" id="ARBA00022723"/>
    </source>
</evidence>
<dbReference type="Pfam" id="PF00226">
    <property type="entry name" value="DnaJ"/>
    <property type="match status" value="1"/>
</dbReference>
<proteinExistence type="inferred from homology"/>
<dbReference type="InterPro" id="IPR001623">
    <property type="entry name" value="DnaJ_domain"/>
</dbReference>
<evidence type="ECO:0000313" key="8">
    <source>
        <dbReference type="Proteomes" id="UP000827889"/>
    </source>
</evidence>
<dbReference type="Gene3D" id="6.20.20.10">
    <property type="match status" value="2"/>
</dbReference>
<dbReference type="Gene3D" id="2.60.260.20">
    <property type="entry name" value="Urease metallochaperone UreE, N-terminal domain"/>
    <property type="match status" value="2"/>
</dbReference>
<dbReference type="PROSITE" id="PS51188">
    <property type="entry name" value="ZF_CR"/>
    <property type="match status" value="1"/>
</dbReference>
<dbReference type="PANTHER" id="PTHR43096:SF36">
    <property type="entry name" value="CHAPERONE PROTEIN DNAJ 1, MITOCHONDRIAL"/>
    <property type="match status" value="1"/>
</dbReference>
<dbReference type="GeneID" id="115739584"/>
<dbReference type="RefSeq" id="XP_048130667.1">
    <property type="nucleotide sequence ID" value="XM_048274710.1"/>
</dbReference>
<dbReference type="PRINTS" id="PR00625">
    <property type="entry name" value="JDOMAIN"/>
</dbReference>
<dbReference type="SUPFAM" id="SSF57938">
    <property type="entry name" value="DnaJ/Hsp40 cysteine-rich domain"/>
    <property type="match status" value="1"/>
</dbReference>
<dbReference type="InterPro" id="IPR012724">
    <property type="entry name" value="DnaJ"/>
</dbReference>
<dbReference type="HAMAP" id="MF_01152">
    <property type="entry name" value="DnaJ"/>
    <property type="match status" value="1"/>
</dbReference>
<dbReference type="InterPro" id="IPR002939">
    <property type="entry name" value="DnaJ_C"/>
</dbReference>
<dbReference type="CDD" id="cd06257">
    <property type="entry name" value="DnaJ"/>
    <property type="match status" value="1"/>
</dbReference>
<reference evidence="9" key="2">
    <citation type="submission" date="2025-08" db="UniProtKB">
        <authorList>
            <consortium name="RefSeq"/>
        </authorList>
    </citation>
    <scope>IDENTIFICATION</scope>
    <source>
        <tissue evidence="9">Leaf</tissue>
    </source>
</reference>
<evidence type="ECO:0000256" key="2">
    <source>
        <dbReference type="ARBA" id="ARBA00022737"/>
    </source>
</evidence>
<evidence type="ECO:0000313" key="9">
    <source>
        <dbReference type="RefSeq" id="XP_048130667.1"/>
    </source>
</evidence>
<gene>
    <name evidence="9" type="primary">LOC115739584</name>
</gene>
<keyword evidence="1 5" id="KW-0479">Metal-binding</keyword>
<dbReference type="CDD" id="cd10747">
    <property type="entry name" value="DnaJ_C"/>
    <property type="match status" value="1"/>
</dbReference>
<dbReference type="InterPro" id="IPR001305">
    <property type="entry name" value="HSP_DnaJ_Cys-rich_dom"/>
</dbReference>
<dbReference type="SMART" id="SM00271">
    <property type="entry name" value="DnaJ"/>
    <property type="match status" value="1"/>
</dbReference>
<protein>
    <submittedName>
        <fullName evidence="9">Chaperone protein dnaJ 1, mitochondrial isoform X4</fullName>
    </submittedName>
</protein>
<accession>A0ABM3H232</accession>
<sequence length="449" mass="50027">MGRFSWLRSCRRRLLSSITGQTNSIVNSSVSDSRRAFLLARTEAFHHSASYSCGLFTGNPIDRETLRSPWRYRCLHATGSCRYPERSYYDVLGVSENASRAEIKKAFHMLAKKHHPDANKNNPSAKRKFQEIRDAYETLQSPEKRAEYDRKRSRRSVNVEYGEGNAEGFAHEYERHFSSSFHKIFSEIFEDETDQFASDVQVELILSFVEAAEGCTKDLSFEAHVPCDSCDGRGHPPGVKARVCPTCRGIGRVTIPPFSATCTTCNGSGRVVKEQCISCGGSGVVEGTKEVKVTIPAGVDSGDTIRVPGAGNAGARRRQPGNLFIKLKMAEDRTFTRDGADVYVVSEISFTQAILGGKVEVPTLSGKVQVDIPKGVQPGQLVVLRRKGLPKHGFLVTHGDQFVRFRVKFPSEINERQRAILEELAKEEINSENNTHQEGNWLYQQLCTG</sequence>
<name>A0ABM3H232_9MYRT</name>
<dbReference type="InterPro" id="IPR008971">
    <property type="entry name" value="HSP40/DnaJ_pept-bd"/>
</dbReference>
<keyword evidence="3 5" id="KW-0863">Zinc-finger</keyword>
<dbReference type="PROSITE" id="PS50076">
    <property type="entry name" value="DNAJ_2"/>
    <property type="match status" value="1"/>
</dbReference>
<evidence type="ECO:0000256" key="4">
    <source>
        <dbReference type="ARBA" id="ARBA00022833"/>
    </source>
</evidence>
<feature type="zinc finger region" description="CR-type" evidence="5">
    <location>
        <begin position="214"/>
        <end position="288"/>
    </location>
</feature>
<dbReference type="Gene3D" id="1.10.287.110">
    <property type="entry name" value="DnaJ domain"/>
    <property type="match status" value="1"/>
</dbReference>
<dbReference type="Proteomes" id="UP000827889">
    <property type="component" value="Chromosome 2"/>
</dbReference>
<dbReference type="InterPro" id="IPR036410">
    <property type="entry name" value="HSP_DnaJ_Cys-rich_dom_sf"/>
</dbReference>
<organism evidence="8 9">
    <name type="scientific">Rhodamnia argentea</name>
    <dbReference type="NCBI Taxonomy" id="178133"/>
    <lineage>
        <taxon>Eukaryota</taxon>
        <taxon>Viridiplantae</taxon>
        <taxon>Streptophyta</taxon>
        <taxon>Embryophyta</taxon>
        <taxon>Tracheophyta</taxon>
        <taxon>Spermatophyta</taxon>
        <taxon>Magnoliopsida</taxon>
        <taxon>eudicotyledons</taxon>
        <taxon>Gunneridae</taxon>
        <taxon>Pentapetalae</taxon>
        <taxon>rosids</taxon>
        <taxon>malvids</taxon>
        <taxon>Myrtales</taxon>
        <taxon>Myrtaceae</taxon>
        <taxon>Myrtoideae</taxon>
        <taxon>Myrteae</taxon>
        <taxon>Australasian group</taxon>
        <taxon>Rhodamnia</taxon>
    </lineage>
</organism>
<keyword evidence="4 5" id="KW-0862">Zinc</keyword>